<evidence type="ECO:0000256" key="8">
    <source>
        <dbReference type="SAM" id="Coils"/>
    </source>
</evidence>
<evidence type="ECO:0000256" key="3">
    <source>
        <dbReference type="ARBA" id="ARBA00023054"/>
    </source>
</evidence>
<evidence type="ECO:0000313" key="12">
    <source>
        <dbReference type="Proteomes" id="UP000006671"/>
    </source>
</evidence>
<dbReference type="AlphaFoldDB" id="D2V8K6"/>
<comment type="function">
    <text evidence="7">Required for proper homologous chromosome pairing and efficient cross-over and intragenic recombination during meiosis.</text>
</comment>
<dbReference type="Pfam" id="PF18517">
    <property type="entry name" value="LZ3wCH"/>
    <property type="match status" value="1"/>
</dbReference>
<keyword evidence="3 8" id="KW-0175">Coiled coil</keyword>
<dbReference type="InterPro" id="IPR005647">
    <property type="entry name" value="Mnd1"/>
</dbReference>
<evidence type="ECO:0000256" key="6">
    <source>
        <dbReference type="ARBA" id="ARBA00023254"/>
    </source>
</evidence>
<dbReference type="PANTHER" id="PTHR15938">
    <property type="entry name" value="TBP-1 INTERACTING PROTEIN"/>
    <property type="match status" value="1"/>
</dbReference>
<dbReference type="PANTHER" id="PTHR15938:SF1">
    <property type="entry name" value="MEIOTIC NUCLEAR DIVISION PROTEIN 1"/>
    <property type="match status" value="1"/>
</dbReference>
<dbReference type="InterPro" id="IPR040453">
    <property type="entry name" value="Mnd1_HTH"/>
</dbReference>
<gene>
    <name evidence="11" type="ORF">NAEGRDRAFT_31971</name>
</gene>
<keyword evidence="12" id="KW-1185">Reference proteome</keyword>
<evidence type="ECO:0000313" key="11">
    <source>
        <dbReference type="EMBL" id="EFC46704.1"/>
    </source>
</evidence>
<evidence type="ECO:0000259" key="10">
    <source>
        <dbReference type="Pfam" id="PF18517"/>
    </source>
</evidence>
<dbReference type="KEGG" id="ngr:NAEGRDRAFT_31971"/>
<dbReference type="GO" id="GO:0000794">
    <property type="term" value="C:condensed nuclear chromosome"/>
    <property type="evidence" value="ECO:0007669"/>
    <property type="project" value="TreeGrafter"/>
</dbReference>
<protein>
    <submittedName>
        <fullName evidence="11">Predicted protein</fullName>
    </submittedName>
</protein>
<dbReference type="Proteomes" id="UP000006671">
    <property type="component" value="Unassembled WGS sequence"/>
</dbReference>
<evidence type="ECO:0000259" key="9">
    <source>
        <dbReference type="Pfam" id="PF03962"/>
    </source>
</evidence>
<dbReference type="GO" id="GO:0010774">
    <property type="term" value="P:meiotic strand invasion involved in reciprocal meiotic recombination"/>
    <property type="evidence" value="ECO:0007669"/>
    <property type="project" value="TreeGrafter"/>
</dbReference>
<evidence type="ECO:0000256" key="5">
    <source>
        <dbReference type="ARBA" id="ARBA00023242"/>
    </source>
</evidence>
<dbReference type="EMBL" id="GG738857">
    <property type="protein sequence ID" value="EFC46704.1"/>
    <property type="molecule type" value="Genomic_DNA"/>
</dbReference>
<keyword evidence="4" id="KW-0233">DNA recombination</keyword>
<feature type="domain" description="Mnd1 HTH" evidence="9">
    <location>
        <begin position="16"/>
        <end position="75"/>
    </location>
</feature>
<evidence type="ECO:0000256" key="1">
    <source>
        <dbReference type="ARBA" id="ARBA00004123"/>
    </source>
</evidence>
<dbReference type="eggNOG" id="KOG3433">
    <property type="taxonomic scope" value="Eukaryota"/>
</dbReference>
<dbReference type="InterPro" id="IPR040661">
    <property type="entry name" value="LZ3wCH"/>
</dbReference>
<dbReference type="GO" id="GO:0000709">
    <property type="term" value="P:meiotic joint molecule formation"/>
    <property type="evidence" value="ECO:0007669"/>
    <property type="project" value="TreeGrafter"/>
</dbReference>
<dbReference type="GO" id="GO:0007129">
    <property type="term" value="P:homologous chromosome pairing at meiosis"/>
    <property type="evidence" value="ECO:0007669"/>
    <property type="project" value="TreeGrafter"/>
</dbReference>
<feature type="domain" description="Leucine zipper with capping helix" evidence="10">
    <location>
        <begin position="150"/>
        <end position="203"/>
    </location>
</feature>
<accession>D2V8K6</accession>
<dbReference type="GO" id="GO:0120230">
    <property type="term" value="F:recombinase activator activity"/>
    <property type="evidence" value="ECO:0007669"/>
    <property type="project" value="TreeGrafter"/>
</dbReference>
<dbReference type="Pfam" id="PF03962">
    <property type="entry name" value="Mnd1"/>
    <property type="match status" value="1"/>
</dbReference>
<dbReference type="InParanoid" id="D2V8K6"/>
<feature type="coiled-coil region" evidence="8">
    <location>
        <begin position="79"/>
        <end position="147"/>
    </location>
</feature>
<dbReference type="GO" id="GO:0003690">
    <property type="term" value="F:double-stranded DNA binding"/>
    <property type="evidence" value="ECO:0007669"/>
    <property type="project" value="InterPro"/>
</dbReference>
<comment type="subcellular location">
    <subcellularLocation>
        <location evidence="1 7">Nucleus</location>
    </subcellularLocation>
</comment>
<dbReference type="VEuPathDB" id="AmoebaDB:NAEGRDRAFT_31971"/>
<comment type="similarity">
    <text evidence="2 7">Belongs to the MND1 family.</text>
</comment>
<dbReference type="STRING" id="5762.D2V8K6"/>
<dbReference type="GO" id="GO:0120231">
    <property type="term" value="C:DNA recombinase auxiliary factor complex"/>
    <property type="evidence" value="ECO:0007669"/>
    <property type="project" value="TreeGrafter"/>
</dbReference>
<reference evidence="11 12" key="1">
    <citation type="journal article" date="2010" name="Cell">
        <title>The genome of Naegleria gruberi illuminates early eukaryotic versatility.</title>
        <authorList>
            <person name="Fritz-Laylin L.K."/>
            <person name="Prochnik S.E."/>
            <person name="Ginger M.L."/>
            <person name="Dacks J.B."/>
            <person name="Carpenter M.L."/>
            <person name="Field M.C."/>
            <person name="Kuo A."/>
            <person name="Paredez A."/>
            <person name="Chapman J."/>
            <person name="Pham J."/>
            <person name="Shu S."/>
            <person name="Neupane R."/>
            <person name="Cipriano M."/>
            <person name="Mancuso J."/>
            <person name="Tu H."/>
            <person name="Salamov A."/>
            <person name="Lindquist E."/>
            <person name="Shapiro H."/>
            <person name="Lucas S."/>
            <person name="Grigoriev I.V."/>
            <person name="Cande W.Z."/>
            <person name="Fulton C."/>
            <person name="Rokhsar D.S."/>
            <person name="Dawson S.C."/>
        </authorList>
    </citation>
    <scope>NUCLEOTIDE SEQUENCE [LARGE SCALE GENOMIC DNA]</scope>
    <source>
        <strain evidence="11 12">NEG-M</strain>
    </source>
</reference>
<dbReference type="RefSeq" id="XP_002679448.1">
    <property type="nucleotide sequence ID" value="XM_002679402.1"/>
</dbReference>
<proteinExistence type="inferred from homology"/>
<dbReference type="GeneID" id="8860029"/>
<dbReference type="OrthoDB" id="273345at2759"/>
<evidence type="ECO:0000256" key="4">
    <source>
        <dbReference type="ARBA" id="ARBA00023172"/>
    </source>
</evidence>
<name>D2V8K6_NAEGR</name>
<keyword evidence="6" id="KW-0469">Meiosis</keyword>
<dbReference type="FunCoup" id="D2V8K6">
    <property type="interactions" value="78"/>
</dbReference>
<evidence type="ECO:0000256" key="2">
    <source>
        <dbReference type="ARBA" id="ARBA00005981"/>
    </source>
</evidence>
<sequence>MSRKTTSQEEKLDIVVDFFLQHCEPFSLKELEKKLPKFNSAIKFPLIKDLLTSLSADSRIDTDKVGSSNQYWLFPSAASEVRKRKKSELEDQVENEKQKKIKLEEEIQEASEGKENTEERSGYLEELQEIRKEREGVNAQLKRFEDLDPELIEKIKSDVSVCKDSANRWTDNIFSLVGYCKKTFNMDNSTIYQMFEIPEDFDNLE</sequence>
<evidence type="ECO:0000256" key="7">
    <source>
        <dbReference type="PIRNR" id="PIRNR026991"/>
    </source>
</evidence>
<dbReference type="PIRSF" id="PIRSF026991">
    <property type="entry name" value="Mnd1"/>
    <property type="match status" value="1"/>
</dbReference>
<keyword evidence="5 7" id="KW-0539">Nucleus</keyword>
<organism evidence="12">
    <name type="scientific">Naegleria gruberi</name>
    <name type="common">Amoeba</name>
    <dbReference type="NCBI Taxonomy" id="5762"/>
    <lineage>
        <taxon>Eukaryota</taxon>
        <taxon>Discoba</taxon>
        <taxon>Heterolobosea</taxon>
        <taxon>Tetramitia</taxon>
        <taxon>Eutetramitia</taxon>
        <taxon>Vahlkampfiidae</taxon>
        <taxon>Naegleria</taxon>
    </lineage>
</organism>
<dbReference type="OMA" id="VCYWAFP"/>